<dbReference type="Gene3D" id="3.90.550.10">
    <property type="entry name" value="Spore Coat Polysaccharide Biosynthesis Protein SpsA, Chain A"/>
    <property type="match status" value="1"/>
</dbReference>
<dbReference type="EMBL" id="UYRU01045249">
    <property type="protein sequence ID" value="VDK89051.1"/>
    <property type="molecule type" value="Genomic_DNA"/>
</dbReference>
<evidence type="ECO:0000256" key="8">
    <source>
        <dbReference type="ARBA" id="ARBA00022989"/>
    </source>
</evidence>
<keyword evidence="7" id="KW-0735">Signal-anchor</keyword>
<dbReference type="GO" id="GO:0016020">
    <property type="term" value="C:membrane"/>
    <property type="evidence" value="ECO:0007669"/>
    <property type="project" value="UniProtKB-SubCell"/>
</dbReference>
<dbReference type="InterPro" id="IPR029044">
    <property type="entry name" value="Nucleotide-diphossugar_trans"/>
</dbReference>
<accession>A0A3P6VEW2</accession>
<evidence type="ECO:0000256" key="1">
    <source>
        <dbReference type="ARBA" id="ARBA00004606"/>
    </source>
</evidence>
<dbReference type="SUPFAM" id="SSF53448">
    <property type="entry name" value="Nucleotide-diphospho-sugar transferases"/>
    <property type="match status" value="1"/>
</dbReference>
<reference evidence="13 14" key="1">
    <citation type="submission" date="2018-11" db="EMBL/GenBank/DDBJ databases">
        <authorList>
            <consortium name="Pathogen Informatics"/>
        </authorList>
    </citation>
    <scope>NUCLEOTIDE SEQUENCE [LARGE SCALE GENOMIC DNA]</scope>
</reference>
<dbReference type="GO" id="GO:0006688">
    <property type="term" value="P:glycosphingolipid biosynthetic process"/>
    <property type="evidence" value="ECO:0007669"/>
    <property type="project" value="TreeGrafter"/>
</dbReference>
<feature type="domain" description="Galactosyltransferase N-terminal" evidence="12">
    <location>
        <begin position="27"/>
        <end position="121"/>
    </location>
</feature>
<gene>
    <name evidence="13" type="ORF">DILT_LOCUS4310</name>
</gene>
<comment type="subcellular location">
    <subcellularLocation>
        <location evidence="1">Membrane</location>
        <topology evidence="1">Single-pass type II membrane protein</topology>
    </subcellularLocation>
</comment>
<dbReference type="Pfam" id="PF13733">
    <property type="entry name" value="Glyco_transf_7N"/>
    <property type="match status" value="1"/>
</dbReference>
<keyword evidence="4" id="KW-0328">Glycosyltransferase</keyword>
<evidence type="ECO:0000256" key="4">
    <source>
        <dbReference type="ARBA" id="ARBA00022676"/>
    </source>
</evidence>
<keyword evidence="14" id="KW-1185">Reference proteome</keyword>
<evidence type="ECO:0000256" key="9">
    <source>
        <dbReference type="ARBA" id="ARBA00023136"/>
    </source>
</evidence>
<comment type="similarity">
    <text evidence="3">Belongs to the glycosyltransferase 7 family.</text>
</comment>
<dbReference type="InterPro" id="IPR027791">
    <property type="entry name" value="Galactosyl_T_C"/>
</dbReference>
<dbReference type="OrthoDB" id="10016069at2759"/>
<dbReference type="PRINTS" id="PR02050">
    <property type="entry name" value="B14GALTRFASE"/>
</dbReference>
<keyword evidence="8" id="KW-1133">Transmembrane helix</keyword>
<dbReference type="GO" id="GO:0033842">
    <property type="term" value="F:N-acetyl-beta-glucosaminyl-derivative 4-beta-N-acetylgalactosaminyltransferase activity"/>
    <property type="evidence" value="ECO:0007669"/>
    <property type="project" value="TreeGrafter"/>
</dbReference>
<keyword evidence="9" id="KW-0472">Membrane</keyword>
<evidence type="ECO:0000313" key="13">
    <source>
        <dbReference type="EMBL" id="VDK89051.1"/>
    </source>
</evidence>
<dbReference type="GO" id="GO:0005975">
    <property type="term" value="P:carbohydrate metabolic process"/>
    <property type="evidence" value="ECO:0007669"/>
    <property type="project" value="InterPro"/>
</dbReference>
<dbReference type="PANTHER" id="PTHR19300:SF57">
    <property type="entry name" value="BETA-1,4-N-ACETYLGALACTOSAMINYLTRANSFERASE"/>
    <property type="match status" value="1"/>
</dbReference>
<dbReference type="PANTHER" id="PTHR19300">
    <property type="entry name" value="BETA-1,4-GALACTOSYLTRANSFERASE"/>
    <property type="match status" value="1"/>
</dbReference>
<dbReference type="UniPathway" id="UPA00378"/>
<evidence type="ECO:0000256" key="6">
    <source>
        <dbReference type="ARBA" id="ARBA00022692"/>
    </source>
</evidence>
<dbReference type="AlphaFoldDB" id="A0A3P6VEW2"/>
<dbReference type="InterPro" id="IPR003859">
    <property type="entry name" value="Galactosyl_T"/>
</dbReference>
<keyword evidence="5" id="KW-0808">Transferase</keyword>
<organism evidence="13 14">
    <name type="scientific">Dibothriocephalus latus</name>
    <name type="common">Fish tapeworm</name>
    <name type="synonym">Diphyllobothrium latum</name>
    <dbReference type="NCBI Taxonomy" id="60516"/>
    <lineage>
        <taxon>Eukaryota</taxon>
        <taxon>Metazoa</taxon>
        <taxon>Spiralia</taxon>
        <taxon>Lophotrochozoa</taxon>
        <taxon>Platyhelminthes</taxon>
        <taxon>Cestoda</taxon>
        <taxon>Eucestoda</taxon>
        <taxon>Diphyllobothriidea</taxon>
        <taxon>Diphyllobothriidae</taxon>
        <taxon>Dibothriocephalus</taxon>
    </lineage>
</organism>
<name>A0A3P6VEW2_DIBLA</name>
<evidence type="ECO:0000259" key="12">
    <source>
        <dbReference type="Pfam" id="PF13733"/>
    </source>
</evidence>
<comment type="pathway">
    <text evidence="2">Protein modification; protein glycosylation.</text>
</comment>
<evidence type="ECO:0000256" key="2">
    <source>
        <dbReference type="ARBA" id="ARBA00004922"/>
    </source>
</evidence>
<dbReference type="GO" id="GO:0008378">
    <property type="term" value="F:galactosyltransferase activity"/>
    <property type="evidence" value="ECO:0007669"/>
    <property type="project" value="TreeGrafter"/>
</dbReference>
<keyword evidence="6" id="KW-0812">Transmembrane</keyword>
<evidence type="ECO:0008006" key="15">
    <source>
        <dbReference type="Google" id="ProtNLM"/>
    </source>
</evidence>
<dbReference type="Proteomes" id="UP000281553">
    <property type="component" value="Unassembled WGS sequence"/>
</dbReference>
<evidence type="ECO:0000256" key="3">
    <source>
        <dbReference type="ARBA" id="ARBA00005735"/>
    </source>
</evidence>
<sequence length="254" mass="28865">MSSSVIELSEVNAEVLREVALPVWNDTTEKVAIIVPYRGRMKHLFNFLIRMLPFLSKQRKQPVIILTEQEGDGAFNRAKLFNAAIKEIRESVPGDLLHGIDCFILHDVDKVPTSPSILYECGQNVRQLVTVCRSKAHKGRLYEAFLGGVTAFSWEHVKTINGASNLFTGWGGEDDELLVRLKLNNITVDRVKGGEGVFDEFDANHAREKNSARYELIAEENVTARWKEDGLNQTRYELLSRIDYDLFVWLLVSI</sequence>
<dbReference type="InterPro" id="IPR027995">
    <property type="entry name" value="Galactosyl_T_N"/>
</dbReference>
<evidence type="ECO:0000256" key="7">
    <source>
        <dbReference type="ARBA" id="ARBA00022968"/>
    </source>
</evidence>
<protein>
    <recommendedName>
        <fullName evidence="15">Galactosyltransferase C-terminal domain-containing protein</fullName>
    </recommendedName>
</protein>
<evidence type="ECO:0000259" key="11">
    <source>
        <dbReference type="Pfam" id="PF02709"/>
    </source>
</evidence>
<keyword evidence="10" id="KW-0325">Glycoprotein</keyword>
<proteinExistence type="inferred from homology"/>
<dbReference type="Pfam" id="PF02709">
    <property type="entry name" value="Glyco_transf_7C"/>
    <property type="match status" value="1"/>
</dbReference>
<feature type="domain" description="Galactosyltransferase C-terminal" evidence="11">
    <location>
        <begin position="135"/>
        <end position="193"/>
    </location>
</feature>
<evidence type="ECO:0000256" key="5">
    <source>
        <dbReference type="ARBA" id="ARBA00022679"/>
    </source>
</evidence>
<evidence type="ECO:0000313" key="14">
    <source>
        <dbReference type="Proteomes" id="UP000281553"/>
    </source>
</evidence>
<dbReference type="GO" id="GO:0005794">
    <property type="term" value="C:Golgi apparatus"/>
    <property type="evidence" value="ECO:0007669"/>
    <property type="project" value="TreeGrafter"/>
</dbReference>
<evidence type="ECO:0000256" key="10">
    <source>
        <dbReference type="ARBA" id="ARBA00023180"/>
    </source>
</evidence>